<organism evidence="1 2">
    <name type="scientific">Melastoma candidum</name>
    <dbReference type="NCBI Taxonomy" id="119954"/>
    <lineage>
        <taxon>Eukaryota</taxon>
        <taxon>Viridiplantae</taxon>
        <taxon>Streptophyta</taxon>
        <taxon>Embryophyta</taxon>
        <taxon>Tracheophyta</taxon>
        <taxon>Spermatophyta</taxon>
        <taxon>Magnoliopsida</taxon>
        <taxon>eudicotyledons</taxon>
        <taxon>Gunneridae</taxon>
        <taxon>Pentapetalae</taxon>
        <taxon>rosids</taxon>
        <taxon>malvids</taxon>
        <taxon>Myrtales</taxon>
        <taxon>Melastomataceae</taxon>
        <taxon>Melastomatoideae</taxon>
        <taxon>Melastomateae</taxon>
        <taxon>Melastoma</taxon>
    </lineage>
</organism>
<proteinExistence type="predicted"/>
<dbReference type="Proteomes" id="UP001057402">
    <property type="component" value="Chromosome 3"/>
</dbReference>
<keyword evidence="2" id="KW-1185">Reference proteome</keyword>
<dbReference type="EMBL" id="CM042882">
    <property type="protein sequence ID" value="KAI4382901.1"/>
    <property type="molecule type" value="Genomic_DNA"/>
</dbReference>
<protein>
    <submittedName>
        <fullName evidence="1">Uncharacterized protein</fullName>
    </submittedName>
</protein>
<name>A0ACB9RXE8_9MYRT</name>
<gene>
    <name evidence="1" type="ORF">MLD38_008801</name>
</gene>
<evidence type="ECO:0000313" key="2">
    <source>
        <dbReference type="Proteomes" id="UP001057402"/>
    </source>
</evidence>
<accession>A0ACB9RXE8</accession>
<evidence type="ECO:0000313" key="1">
    <source>
        <dbReference type="EMBL" id="KAI4382901.1"/>
    </source>
</evidence>
<reference evidence="2" key="1">
    <citation type="journal article" date="2023" name="Front. Plant Sci.">
        <title>Chromosomal-level genome assembly of Melastoma candidum provides insights into trichome evolution.</title>
        <authorList>
            <person name="Zhong Y."/>
            <person name="Wu W."/>
            <person name="Sun C."/>
            <person name="Zou P."/>
            <person name="Liu Y."/>
            <person name="Dai S."/>
            <person name="Zhou R."/>
        </authorList>
    </citation>
    <scope>NUCLEOTIDE SEQUENCE [LARGE SCALE GENOMIC DNA]</scope>
</reference>
<sequence>MEASGDCRGRLEMARGASGSGGENKGFSIVPDKLFMQEAIGAEYGEGFETFRADGPLKVDVDFLNDRLQEGFLQRIRYAMKPDEAYGLIFSWDNVVVDTCTLKLEAWKQLAIEEGRELPQDDDFRRPVRYASVDHYLQKMLWDKSDSETDRLKSRLAQIYYDNLLQIAKPMEGLETWLDAVHTARIPCAVVSSLDRRSMVEALERMRLHKYFQVIVSEEDGMESMAHRFLLSFSQVGQEAI</sequence>
<comment type="caution">
    <text evidence="1">The sequence shown here is derived from an EMBL/GenBank/DDBJ whole genome shotgun (WGS) entry which is preliminary data.</text>
</comment>